<evidence type="ECO:0000256" key="1">
    <source>
        <dbReference type="ARBA" id="ARBA00022679"/>
    </source>
</evidence>
<dbReference type="GO" id="GO:0003677">
    <property type="term" value="F:DNA binding"/>
    <property type="evidence" value="ECO:0007669"/>
    <property type="project" value="InterPro"/>
</dbReference>
<accession>A0A0R1UNW0</accession>
<evidence type="ECO:0000256" key="3">
    <source>
        <dbReference type="ARBA" id="ARBA00022705"/>
    </source>
</evidence>
<evidence type="ECO:0000259" key="8">
    <source>
        <dbReference type="SMART" id="SM00479"/>
    </source>
</evidence>
<reference evidence="9 10" key="1">
    <citation type="journal article" date="2015" name="Genome Announc.">
        <title>Expanding the biotechnology potential of lactobacilli through comparative genomics of 213 strains and associated genera.</title>
        <authorList>
            <person name="Sun Z."/>
            <person name="Harris H.M."/>
            <person name="McCann A."/>
            <person name="Guo C."/>
            <person name="Argimon S."/>
            <person name="Zhang W."/>
            <person name="Yang X."/>
            <person name="Jeffery I.B."/>
            <person name="Cooney J.C."/>
            <person name="Kagawa T.F."/>
            <person name="Liu W."/>
            <person name="Song Y."/>
            <person name="Salvetti E."/>
            <person name="Wrobel A."/>
            <person name="Rasinkangas P."/>
            <person name="Parkhill J."/>
            <person name="Rea M.C."/>
            <person name="O'Sullivan O."/>
            <person name="Ritari J."/>
            <person name="Douillard F.P."/>
            <person name="Paul Ross R."/>
            <person name="Yang R."/>
            <person name="Briner A.E."/>
            <person name="Felis G.E."/>
            <person name="de Vos W.M."/>
            <person name="Barrangou R."/>
            <person name="Klaenhammer T.R."/>
            <person name="Caufield P.W."/>
            <person name="Cui Y."/>
            <person name="Zhang H."/>
            <person name="O'Toole P.W."/>
        </authorList>
    </citation>
    <scope>NUCLEOTIDE SEQUENCE [LARGE SCALE GENOMIC DNA]</scope>
    <source>
        <strain evidence="9 10">DSM 18793</strain>
    </source>
</reference>
<evidence type="ECO:0000256" key="7">
    <source>
        <dbReference type="ARBA" id="ARBA00070925"/>
    </source>
</evidence>
<dbReference type="GO" id="GO:0006260">
    <property type="term" value="P:DNA replication"/>
    <property type="evidence" value="ECO:0007669"/>
    <property type="project" value="UniProtKB-KW"/>
</dbReference>
<dbReference type="InterPro" id="IPR036397">
    <property type="entry name" value="RNaseH_sf"/>
</dbReference>
<evidence type="ECO:0000256" key="5">
    <source>
        <dbReference type="ARBA" id="ARBA00022839"/>
    </source>
</evidence>
<keyword evidence="1" id="KW-0808">Transferase</keyword>
<dbReference type="InterPro" id="IPR012337">
    <property type="entry name" value="RNaseH-like_sf"/>
</dbReference>
<dbReference type="STRING" id="417373.GCA_001570685_00304"/>
<dbReference type="GO" id="GO:0003887">
    <property type="term" value="F:DNA-directed DNA polymerase activity"/>
    <property type="evidence" value="ECO:0007669"/>
    <property type="project" value="UniProtKB-KW"/>
</dbReference>
<protein>
    <recommendedName>
        <fullName evidence="7">DNA polymerase III polC-type</fullName>
    </recommendedName>
</protein>
<dbReference type="SUPFAM" id="SSF53098">
    <property type="entry name" value="Ribonuclease H-like"/>
    <property type="match status" value="1"/>
</dbReference>
<dbReference type="EMBL" id="AZGC01000026">
    <property type="protein sequence ID" value="KRL94902.1"/>
    <property type="molecule type" value="Genomic_DNA"/>
</dbReference>
<dbReference type="PATRIC" id="fig|1423742.4.peg.986"/>
<dbReference type="FunFam" id="3.30.420.10:FF:000045">
    <property type="entry name" value="3'-5' exonuclease DinG"/>
    <property type="match status" value="1"/>
</dbReference>
<keyword evidence="5" id="KW-0269">Exonuclease</keyword>
<dbReference type="Gene3D" id="3.30.420.10">
    <property type="entry name" value="Ribonuclease H-like superfamily/Ribonuclease H"/>
    <property type="match status" value="1"/>
</dbReference>
<dbReference type="SMART" id="SM00479">
    <property type="entry name" value="EXOIII"/>
    <property type="match status" value="1"/>
</dbReference>
<dbReference type="PANTHER" id="PTHR30231:SF42">
    <property type="entry name" value="EXONUCLEASE"/>
    <property type="match status" value="1"/>
</dbReference>
<name>A0A0R1UNW0_9LACO</name>
<keyword evidence="6 9" id="KW-0239">DNA-directed DNA polymerase</keyword>
<keyword evidence="3" id="KW-0235">DNA replication</keyword>
<organism evidence="9 10">
    <name type="scientific">Limosilactobacillus equigenerosi DSM 18793 = JCM 14505</name>
    <dbReference type="NCBI Taxonomy" id="1423742"/>
    <lineage>
        <taxon>Bacteria</taxon>
        <taxon>Bacillati</taxon>
        <taxon>Bacillota</taxon>
        <taxon>Bacilli</taxon>
        <taxon>Lactobacillales</taxon>
        <taxon>Lactobacillaceae</taxon>
        <taxon>Limosilactobacillus</taxon>
    </lineage>
</organism>
<evidence type="ECO:0000313" key="9">
    <source>
        <dbReference type="EMBL" id="KRL94902.1"/>
    </source>
</evidence>
<feature type="domain" description="Exonuclease" evidence="8">
    <location>
        <begin position="2"/>
        <end position="167"/>
    </location>
</feature>
<evidence type="ECO:0000256" key="4">
    <source>
        <dbReference type="ARBA" id="ARBA00022722"/>
    </source>
</evidence>
<dbReference type="CDD" id="cd06130">
    <property type="entry name" value="DNA_pol_III_epsilon_like"/>
    <property type="match status" value="1"/>
</dbReference>
<evidence type="ECO:0000313" key="10">
    <source>
        <dbReference type="Proteomes" id="UP000051084"/>
    </source>
</evidence>
<keyword evidence="2" id="KW-0548">Nucleotidyltransferase</keyword>
<gene>
    <name evidence="9" type="ORF">FC21_GL000945</name>
</gene>
<sequence>MDFVAFDFETASAKRTSACSLALVIVRDNQIVDELYSLINPQTEFNYRNVQIHGIREQDVQDAPTFGELWIHLAPFFTANSLVIAHNAPFDNGVLKATLTDQNLTLPTYQSLDTVRTSRKLSPELPNHKLNTVAAAYDIDLHHHHNALDDAHACAEILIHQVNQFGASAITPLIKTIN</sequence>
<evidence type="ECO:0000256" key="6">
    <source>
        <dbReference type="ARBA" id="ARBA00022932"/>
    </source>
</evidence>
<comment type="caution">
    <text evidence="9">The sequence shown here is derived from an EMBL/GenBank/DDBJ whole genome shotgun (WGS) entry which is preliminary data.</text>
</comment>
<dbReference type="GO" id="GO:0005829">
    <property type="term" value="C:cytosol"/>
    <property type="evidence" value="ECO:0007669"/>
    <property type="project" value="TreeGrafter"/>
</dbReference>
<dbReference type="NCBIfam" id="TIGR00573">
    <property type="entry name" value="dnaq"/>
    <property type="match status" value="1"/>
</dbReference>
<keyword evidence="10" id="KW-1185">Reference proteome</keyword>
<keyword evidence="5" id="KW-0378">Hydrolase</keyword>
<dbReference type="OrthoDB" id="9803913at2"/>
<dbReference type="Proteomes" id="UP000051084">
    <property type="component" value="Unassembled WGS sequence"/>
</dbReference>
<dbReference type="InterPro" id="IPR013520">
    <property type="entry name" value="Ribonucl_H"/>
</dbReference>
<dbReference type="RefSeq" id="WP_056995464.1">
    <property type="nucleotide sequence ID" value="NZ_AZGC01000026.1"/>
</dbReference>
<dbReference type="GO" id="GO:0008408">
    <property type="term" value="F:3'-5' exonuclease activity"/>
    <property type="evidence" value="ECO:0007669"/>
    <property type="project" value="TreeGrafter"/>
</dbReference>
<evidence type="ECO:0000256" key="2">
    <source>
        <dbReference type="ARBA" id="ARBA00022695"/>
    </source>
</evidence>
<keyword evidence="4" id="KW-0540">Nuclease</keyword>
<dbReference type="PANTHER" id="PTHR30231">
    <property type="entry name" value="DNA POLYMERASE III SUBUNIT EPSILON"/>
    <property type="match status" value="1"/>
</dbReference>
<proteinExistence type="predicted"/>
<dbReference type="InterPro" id="IPR006054">
    <property type="entry name" value="DnaQ"/>
</dbReference>
<dbReference type="AlphaFoldDB" id="A0A0R1UNW0"/>
<dbReference type="Pfam" id="PF00929">
    <property type="entry name" value="RNase_T"/>
    <property type="match status" value="1"/>
</dbReference>